<comment type="subunit">
    <text evidence="9">Forms a stable energy-coupling factor (ECF) transporter complex composed of 2 membrane-embedded substrate-binding proteins (S component), 2 ATP-binding proteins (A component) and 2 transmembrane proteins (T component).</text>
</comment>
<gene>
    <name evidence="9 10" type="primary">ecfT</name>
    <name evidence="10" type="ORF">Lac1_26940</name>
</gene>
<dbReference type="EMBL" id="AP027742">
    <property type="protein sequence ID" value="BDZ78511.1"/>
    <property type="molecule type" value="Genomic_DNA"/>
</dbReference>
<accession>A0ABN6YYP3</accession>
<evidence type="ECO:0000256" key="2">
    <source>
        <dbReference type="ARBA" id="ARBA00005660"/>
    </source>
</evidence>
<organism evidence="10 11">
    <name type="scientific">Claveliimonas bilis</name>
    <dbReference type="NCBI Taxonomy" id="3028070"/>
    <lineage>
        <taxon>Bacteria</taxon>
        <taxon>Bacillati</taxon>
        <taxon>Bacillota</taxon>
        <taxon>Clostridia</taxon>
        <taxon>Lachnospirales</taxon>
        <taxon>Lachnospiraceae</taxon>
        <taxon>Claveliimonas</taxon>
    </lineage>
</organism>
<feature type="transmembrane region" description="Helical" evidence="9">
    <location>
        <begin position="70"/>
        <end position="87"/>
    </location>
</feature>
<protein>
    <recommendedName>
        <fullName evidence="3 9">Energy-coupling factor transporter transmembrane protein EcfT</fullName>
        <shortName evidence="9">ECF transporter T component EcfT</shortName>
    </recommendedName>
</protein>
<evidence type="ECO:0000313" key="10">
    <source>
        <dbReference type="EMBL" id="BDZ78511.1"/>
    </source>
</evidence>
<evidence type="ECO:0000256" key="9">
    <source>
        <dbReference type="HAMAP-Rule" id="MF_01461"/>
    </source>
</evidence>
<comment type="function">
    <text evidence="9">Transmembrane (T) component of an energy-coupling factor (ECF) ABC-transporter complex. Unlike classic ABC transporters this ECF transporter provides the energy necessary to transport a number of different substrates.</text>
</comment>
<comment type="similarity">
    <text evidence="2 9">Belongs to the energy-coupling factor EcfT family.</text>
</comment>
<dbReference type="RefSeq" id="WP_316265578.1">
    <property type="nucleotide sequence ID" value="NZ_AP027742.1"/>
</dbReference>
<evidence type="ECO:0000256" key="3">
    <source>
        <dbReference type="ARBA" id="ARBA00014042"/>
    </source>
</evidence>
<name>A0ABN6YYP3_9FIRM</name>
<evidence type="ECO:0000256" key="8">
    <source>
        <dbReference type="ARBA" id="ARBA00023136"/>
    </source>
</evidence>
<dbReference type="PANTHER" id="PTHR34857:SF2">
    <property type="entry name" value="SLL0384 PROTEIN"/>
    <property type="match status" value="1"/>
</dbReference>
<reference evidence="11" key="1">
    <citation type="journal article" date="2023" name="Int. J. Syst. Evol. Microbiol.">
        <title>Claveliimonas bilis gen. nov., sp. nov., deoxycholic acid-producing bacteria isolated from human faeces, and reclassification of Sellimonas monacensis Zenner et al. 2021 as Claveliimonas monacensis comb. nov.</title>
        <authorList>
            <person name="Hisatomi A."/>
            <person name="Kastawa N.W.E.P.G."/>
            <person name="Song I."/>
            <person name="Ohkuma M."/>
            <person name="Fukiya S."/>
            <person name="Sakamoto M."/>
        </authorList>
    </citation>
    <scope>NUCLEOTIDE SEQUENCE [LARGE SCALE GENOMIC DNA]</scope>
    <source>
        <strain evidence="11">12BBH14</strain>
    </source>
</reference>
<proteinExistence type="inferred from homology"/>
<evidence type="ECO:0000256" key="6">
    <source>
        <dbReference type="ARBA" id="ARBA00022692"/>
    </source>
</evidence>
<comment type="subcellular location">
    <subcellularLocation>
        <location evidence="1 9">Cell membrane</location>
        <topology evidence="1 9">Multi-pass membrane protein</topology>
    </subcellularLocation>
</comment>
<evidence type="ECO:0000256" key="7">
    <source>
        <dbReference type="ARBA" id="ARBA00022989"/>
    </source>
</evidence>
<feature type="transmembrane region" description="Helical" evidence="9">
    <location>
        <begin position="248"/>
        <end position="267"/>
    </location>
</feature>
<evidence type="ECO:0000256" key="1">
    <source>
        <dbReference type="ARBA" id="ARBA00004651"/>
    </source>
</evidence>
<feature type="transmembrane region" description="Helical" evidence="9">
    <location>
        <begin position="30"/>
        <end position="58"/>
    </location>
</feature>
<keyword evidence="6 9" id="KW-0812">Transmembrane</keyword>
<dbReference type="InterPro" id="IPR024919">
    <property type="entry name" value="EcfT"/>
</dbReference>
<keyword evidence="7 9" id="KW-1133">Transmembrane helix</keyword>
<dbReference type="InterPro" id="IPR003339">
    <property type="entry name" value="ABC/ECF_trnsptr_transmembrane"/>
</dbReference>
<dbReference type="CDD" id="cd16914">
    <property type="entry name" value="EcfT"/>
    <property type="match status" value="1"/>
</dbReference>
<keyword evidence="8 9" id="KW-0472">Membrane</keyword>
<dbReference type="InterPro" id="IPR051611">
    <property type="entry name" value="ECF_transporter_component"/>
</dbReference>
<evidence type="ECO:0000256" key="4">
    <source>
        <dbReference type="ARBA" id="ARBA00022448"/>
    </source>
</evidence>
<evidence type="ECO:0000313" key="11">
    <source>
        <dbReference type="Proteomes" id="UP001305815"/>
    </source>
</evidence>
<dbReference type="Proteomes" id="UP001305815">
    <property type="component" value="Chromosome"/>
</dbReference>
<dbReference type="PANTHER" id="PTHR34857">
    <property type="entry name" value="SLL0384 PROTEIN"/>
    <property type="match status" value="1"/>
</dbReference>
<dbReference type="Pfam" id="PF02361">
    <property type="entry name" value="CbiQ"/>
    <property type="match status" value="1"/>
</dbReference>
<keyword evidence="4 9" id="KW-0813">Transport</keyword>
<keyword evidence="5 9" id="KW-1003">Cell membrane</keyword>
<dbReference type="HAMAP" id="MF_01461">
    <property type="entry name" value="EcfT"/>
    <property type="match status" value="1"/>
</dbReference>
<keyword evidence="11" id="KW-1185">Reference proteome</keyword>
<evidence type="ECO:0000256" key="5">
    <source>
        <dbReference type="ARBA" id="ARBA00022475"/>
    </source>
</evidence>
<feature type="transmembrane region" description="Helical" evidence="9">
    <location>
        <begin position="93"/>
        <end position="119"/>
    </location>
</feature>
<sequence length="271" mass="30459">MIRDITIGQYYPAKSVLHRLDPRVKLVGTLLYLISLFLFDNIWGYLVATVFLITIIRLSKVPFSYIMKGMKPIIMLLLITVLFNLFLTRGGDVLFHAWIFTITESGLRTAVFMAIRLIYLIAGSSLMTFTTTPNALTDGIESLLHPLNKIHVPVHEVAMMMSIALRFIPILLEETDKIMKAQIARGADLESGNIIQRAKSMIPILVPLFVSAFRRANDLAMAMESRCYRGGEGRTKMKPLKYHGRDRAAYIIVIVYVAAVFCIGKLGTGVF</sequence>